<proteinExistence type="predicted"/>
<dbReference type="InterPro" id="IPR041657">
    <property type="entry name" value="HTH_17"/>
</dbReference>
<name>A0A1C6VE90_9ACTN</name>
<accession>A0A1C6VE90</accession>
<evidence type="ECO:0000259" key="1">
    <source>
        <dbReference type="Pfam" id="PF12728"/>
    </source>
</evidence>
<dbReference type="Proteomes" id="UP000198937">
    <property type="component" value="Unassembled WGS sequence"/>
</dbReference>
<evidence type="ECO:0000313" key="2">
    <source>
        <dbReference type="EMBL" id="SCL64170.1"/>
    </source>
</evidence>
<dbReference type="STRING" id="683228.GA0070617_5401"/>
<evidence type="ECO:0000313" key="3">
    <source>
        <dbReference type="Proteomes" id="UP000198937"/>
    </source>
</evidence>
<dbReference type="Pfam" id="PF12728">
    <property type="entry name" value="HTH_17"/>
    <property type="match status" value="1"/>
</dbReference>
<organism evidence="2 3">
    <name type="scientific">Micromonospora yangpuensis</name>
    <dbReference type="NCBI Taxonomy" id="683228"/>
    <lineage>
        <taxon>Bacteria</taxon>
        <taxon>Bacillati</taxon>
        <taxon>Actinomycetota</taxon>
        <taxon>Actinomycetes</taxon>
        <taxon>Micromonosporales</taxon>
        <taxon>Micromonosporaceae</taxon>
        <taxon>Micromonospora</taxon>
    </lineage>
</organism>
<keyword evidence="3" id="KW-1185">Reference proteome</keyword>
<reference evidence="2 3" key="1">
    <citation type="submission" date="2016-06" db="EMBL/GenBank/DDBJ databases">
        <authorList>
            <person name="Kjaerup R.B."/>
            <person name="Dalgaard T.S."/>
            <person name="Juul-Madsen H.R."/>
        </authorList>
    </citation>
    <scope>NUCLEOTIDE SEQUENCE [LARGE SCALE GENOMIC DNA]</scope>
    <source>
        <strain evidence="2 3">DSM 45577</strain>
    </source>
</reference>
<gene>
    <name evidence="2" type="ORF">GA0070617_5401</name>
</gene>
<sequence>MGVDYRAPEMVVDVPRHPLLRVMGAAEIAEYLGVSRQWVEVLSKRRDFPEPSATLKAGRIWRTEDIEQWAAEHRPQPEPDESS</sequence>
<protein>
    <recommendedName>
        <fullName evidence="1">Helix-turn-helix domain-containing protein</fullName>
    </recommendedName>
</protein>
<dbReference type="EMBL" id="FMIA01000002">
    <property type="protein sequence ID" value="SCL64170.1"/>
    <property type="molecule type" value="Genomic_DNA"/>
</dbReference>
<dbReference type="AlphaFoldDB" id="A0A1C6VE90"/>
<feature type="domain" description="Helix-turn-helix" evidence="1">
    <location>
        <begin position="23"/>
        <end position="73"/>
    </location>
</feature>